<evidence type="ECO:0000259" key="2">
    <source>
        <dbReference type="Pfam" id="PF01417"/>
    </source>
</evidence>
<sequence>MGLPWSHWNSAPVPEPRPQTDPLDSATFYHPAMLKRVVKDYVEEATNYSPDFAGEEQLQAIAQYCQAPELLEIVLDVLSERMKCAWPWNIKSLDILHYLLQSGLHLPRTQPRSRTILSTLQNLSQNPTNDPEGTAGYVKGKAGECLVSAGHLPGSTSMNGLNGWAGLNGAASGSRSGGSDGFWGFGWGRNKDREWEREKEKEKERERQLAAEQLKKQKEWMAYQQKLEQEAAAAASASAWKGLDRPKGWKIGSTSKVGGKAPAAANPFEWKEPAGTSAWVTPLKDGRGFSFSTTTVTEGPPSADHFQQHQTNHASLLEETLKKRR</sequence>
<evidence type="ECO:0000256" key="1">
    <source>
        <dbReference type="SAM" id="MobiDB-lite"/>
    </source>
</evidence>
<dbReference type="AlphaFoldDB" id="A0A8K0NL91"/>
<organism evidence="3 4">
    <name type="scientific">Filobasidium floriforme</name>
    <dbReference type="NCBI Taxonomy" id="5210"/>
    <lineage>
        <taxon>Eukaryota</taxon>
        <taxon>Fungi</taxon>
        <taxon>Dikarya</taxon>
        <taxon>Basidiomycota</taxon>
        <taxon>Agaricomycotina</taxon>
        <taxon>Tremellomycetes</taxon>
        <taxon>Filobasidiales</taxon>
        <taxon>Filobasidiaceae</taxon>
        <taxon>Filobasidium</taxon>
    </lineage>
</organism>
<accession>A0A8K0NL91</accession>
<dbReference type="InterPro" id="IPR008942">
    <property type="entry name" value="ENTH_VHS"/>
</dbReference>
<dbReference type="EMBL" id="JABELV010000151">
    <property type="protein sequence ID" value="KAG7529413.1"/>
    <property type="molecule type" value="Genomic_DNA"/>
</dbReference>
<evidence type="ECO:0000313" key="4">
    <source>
        <dbReference type="Proteomes" id="UP000812966"/>
    </source>
</evidence>
<comment type="caution">
    <text evidence="3">The sequence shown here is derived from an EMBL/GenBank/DDBJ whole genome shotgun (WGS) entry which is preliminary data.</text>
</comment>
<gene>
    <name evidence="3" type="ORF">FFLO_05685</name>
</gene>
<feature type="region of interest" description="Disordered" evidence="1">
    <location>
        <begin position="1"/>
        <end position="21"/>
    </location>
</feature>
<feature type="region of interest" description="Disordered" evidence="1">
    <location>
        <begin position="290"/>
        <end position="325"/>
    </location>
</feature>
<proteinExistence type="predicted"/>
<name>A0A8K0NL91_9TREE</name>
<dbReference type="SUPFAM" id="SSF48464">
    <property type="entry name" value="ENTH/VHS domain"/>
    <property type="match status" value="1"/>
</dbReference>
<feature type="domain" description="ENTH" evidence="2">
    <location>
        <begin position="41"/>
        <end position="125"/>
    </location>
</feature>
<dbReference type="Gene3D" id="1.25.40.90">
    <property type="match status" value="1"/>
</dbReference>
<evidence type="ECO:0000313" key="3">
    <source>
        <dbReference type="EMBL" id="KAG7529413.1"/>
    </source>
</evidence>
<protein>
    <recommendedName>
        <fullName evidence="2">ENTH domain-containing protein</fullName>
    </recommendedName>
</protein>
<reference evidence="3" key="1">
    <citation type="submission" date="2020-04" db="EMBL/GenBank/DDBJ databases">
        <title>Analysis of mating type loci in Filobasidium floriforme.</title>
        <authorList>
            <person name="Nowrousian M."/>
        </authorList>
    </citation>
    <scope>NUCLEOTIDE SEQUENCE</scope>
    <source>
        <strain evidence="3">CBS 6242</strain>
    </source>
</reference>
<keyword evidence="4" id="KW-1185">Reference proteome</keyword>
<dbReference type="InterPro" id="IPR013809">
    <property type="entry name" value="ENTH"/>
</dbReference>
<dbReference type="Proteomes" id="UP000812966">
    <property type="component" value="Unassembled WGS sequence"/>
</dbReference>
<dbReference type="Pfam" id="PF01417">
    <property type="entry name" value="ENTH"/>
    <property type="match status" value="1"/>
</dbReference>